<dbReference type="AlphaFoldDB" id="A0A382H231"/>
<dbReference type="EMBL" id="UINC01058512">
    <property type="protein sequence ID" value="SVB80853.1"/>
    <property type="molecule type" value="Genomic_DNA"/>
</dbReference>
<sequence>MKIQKRANKCWYYLLIFFVSLGDTKKDTKTSE</sequence>
<evidence type="ECO:0000313" key="1">
    <source>
        <dbReference type="EMBL" id="SVB80853.1"/>
    </source>
</evidence>
<gene>
    <name evidence="1" type="ORF">METZ01_LOCUS233707</name>
</gene>
<accession>A0A382H231</accession>
<organism evidence="1">
    <name type="scientific">marine metagenome</name>
    <dbReference type="NCBI Taxonomy" id="408172"/>
    <lineage>
        <taxon>unclassified sequences</taxon>
        <taxon>metagenomes</taxon>
        <taxon>ecological metagenomes</taxon>
    </lineage>
</organism>
<name>A0A382H231_9ZZZZ</name>
<proteinExistence type="predicted"/>
<reference evidence="1" key="1">
    <citation type="submission" date="2018-05" db="EMBL/GenBank/DDBJ databases">
        <authorList>
            <person name="Lanie J.A."/>
            <person name="Ng W.-L."/>
            <person name="Kazmierczak K.M."/>
            <person name="Andrzejewski T.M."/>
            <person name="Davidsen T.M."/>
            <person name="Wayne K.J."/>
            <person name="Tettelin H."/>
            <person name="Glass J.I."/>
            <person name="Rusch D."/>
            <person name="Podicherti R."/>
            <person name="Tsui H.-C.T."/>
            <person name="Winkler M.E."/>
        </authorList>
    </citation>
    <scope>NUCLEOTIDE SEQUENCE</scope>
</reference>
<protein>
    <submittedName>
        <fullName evidence="1">Uncharacterized protein</fullName>
    </submittedName>
</protein>